<protein>
    <submittedName>
        <fullName evidence="7">Oligosaccharide flippase family protein</fullName>
    </submittedName>
</protein>
<dbReference type="Proteomes" id="UP001589797">
    <property type="component" value="Unassembled WGS sequence"/>
</dbReference>
<keyword evidence="8" id="KW-1185">Reference proteome</keyword>
<feature type="transmembrane region" description="Helical" evidence="6">
    <location>
        <begin position="369"/>
        <end position="388"/>
    </location>
</feature>
<evidence type="ECO:0000256" key="1">
    <source>
        <dbReference type="ARBA" id="ARBA00004651"/>
    </source>
</evidence>
<feature type="transmembrane region" description="Helical" evidence="6">
    <location>
        <begin position="394"/>
        <end position="418"/>
    </location>
</feature>
<evidence type="ECO:0000256" key="2">
    <source>
        <dbReference type="ARBA" id="ARBA00022475"/>
    </source>
</evidence>
<evidence type="ECO:0000256" key="6">
    <source>
        <dbReference type="SAM" id="Phobius"/>
    </source>
</evidence>
<feature type="transmembrane region" description="Helical" evidence="6">
    <location>
        <begin position="266"/>
        <end position="283"/>
    </location>
</feature>
<keyword evidence="5 6" id="KW-0472">Membrane</keyword>
<gene>
    <name evidence="7" type="ORF">ACFFIP_06950</name>
</gene>
<feature type="transmembrane region" description="Helical" evidence="6">
    <location>
        <begin position="184"/>
        <end position="207"/>
    </location>
</feature>
<feature type="transmembrane region" description="Helical" evidence="6">
    <location>
        <begin position="98"/>
        <end position="120"/>
    </location>
</feature>
<feature type="transmembrane region" description="Helical" evidence="6">
    <location>
        <begin position="159"/>
        <end position="178"/>
    </location>
</feature>
<dbReference type="InterPro" id="IPR050833">
    <property type="entry name" value="Poly_Biosynth_Transport"/>
</dbReference>
<dbReference type="RefSeq" id="WP_382386859.1">
    <property type="nucleotide sequence ID" value="NZ_JBHLWI010000015.1"/>
</dbReference>
<keyword evidence="4 6" id="KW-1133">Transmembrane helix</keyword>
<sequence length="438" mass="49673">MFEKISSFPFGAYIKNKSIQNFIFLVLIQASNMLISIISMPLLIQSIGVDQFGLVNLALSVIIFTNIAVGFGFNISGPREVAINQTDRKGLSKVVSQILFSRIFMAGVTALLLLVSAYGFNFFKEYKTILVFSIILLFSEATLPLWFFQGMEKMKLISITNVFSKLLFLFGIVLFIHSPEQSKWVNFILGVPALGLNLFLLLYIYYVMEIRFYWPKIKAIWFSLKDNVYLFLSNIVSHITVSGGLIILSFFGNDTTLGMFSLSEKIMMVLRILPTLIIQAVYPNASKLYQISQEKFIRFLFKTYVFGLGAALLLSLATFFSAEFIITILAKSRLEQSITYLKILSFIPFLASLNIINGIILFVLNQKELLFKASLLMCFYMIGMSSLLTYKFGAVGLCVALLSSELVIFIIYSFLIYLKNKQLVHAFFKLSFGSHHRP</sequence>
<evidence type="ECO:0000256" key="3">
    <source>
        <dbReference type="ARBA" id="ARBA00022692"/>
    </source>
</evidence>
<feature type="transmembrane region" description="Helical" evidence="6">
    <location>
        <begin position="126"/>
        <end position="147"/>
    </location>
</feature>
<reference evidence="7 8" key="1">
    <citation type="submission" date="2024-09" db="EMBL/GenBank/DDBJ databases">
        <authorList>
            <person name="Sun Q."/>
            <person name="Mori K."/>
        </authorList>
    </citation>
    <scope>NUCLEOTIDE SEQUENCE [LARGE SCALE GENOMIC DNA]</scope>
    <source>
        <strain evidence="7 8">CCM 7650</strain>
    </source>
</reference>
<dbReference type="PANTHER" id="PTHR30250:SF11">
    <property type="entry name" value="O-ANTIGEN TRANSPORTER-RELATED"/>
    <property type="match status" value="1"/>
</dbReference>
<evidence type="ECO:0000313" key="7">
    <source>
        <dbReference type="EMBL" id="MFC0262417.1"/>
    </source>
</evidence>
<dbReference type="Pfam" id="PF01943">
    <property type="entry name" value="Polysacc_synt"/>
    <property type="match status" value="1"/>
</dbReference>
<feature type="transmembrane region" description="Helical" evidence="6">
    <location>
        <begin position="304"/>
        <end position="328"/>
    </location>
</feature>
<feature type="transmembrane region" description="Helical" evidence="6">
    <location>
        <begin position="56"/>
        <end position="77"/>
    </location>
</feature>
<evidence type="ECO:0000256" key="4">
    <source>
        <dbReference type="ARBA" id="ARBA00022989"/>
    </source>
</evidence>
<keyword evidence="2" id="KW-1003">Cell membrane</keyword>
<comment type="subcellular location">
    <subcellularLocation>
        <location evidence="1">Cell membrane</location>
        <topology evidence="1">Multi-pass membrane protein</topology>
    </subcellularLocation>
</comment>
<accession>A0ABV6FRC5</accession>
<evidence type="ECO:0000313" key="8">
    <source>
        <dbReference type="Proteomes" id="UP001589797"/>
    </source>
</evidence>
<keyword evidence="3 6" id="KW-0812">Transmembrane</keyword>
<feature type="transmembrane region" description="Helical" evidence="6">
    <location>
        <begin position="340"/>
        <end position="362"/>
    </location>
</feature>
<feature type="transmembrane region" description="Helical" evidence="6">
    <location>
        <begin position="228"/>
        <end position="251"/>
    </location>
</feature>
<comment type="caution">
    <text evidence="7">The sequence shown here is derived from an EMBL/GenBank/DDBJ whole genome shotgun (WGS) entry which is preliminary data.</text>
</comment>
<feature type="transmembrane region" description="Helical" evidence="6">
    <location>
        <begin position="21"/>
        <end position="44"/>
    </location>
</feature>
<dbReference type="PANTHER" id="PTHR30250">
    <property type="entry name" value="PST FAMILY PREDICTED COLANIC ACID TRANSPORTER"/>
    <property type="match status" value="1"/>
</dbReference>
<name>A0ABV6FRC5_9BACT</name>
<proteinExistence type="predicted"/>
<evidence type="ECO:0000256" key="5">
    <source>
        <dbReference type="ARBA" id="ARBA00023136"/>
    </source>
</evidence>
<organism evidence="7 8">
    <name type="scientific">Fontibacter flavus</name>
    <dbReference type="NCBI Taxonomy" id="654838"/>
    <lineage>
        <taxon>Bacteria</taxon>
        <taxon>Pseudomonadati</taxon>
        <taxon>Bacteroidota</taxon>
        <taxon>Cytophagia</taxon>
        <taxon>Cytophagales</taxon>
        <taxon>Cyclobacteriaceae</taxon>
        <taxon>Fontibacter</taxon>
    </lineage>
</organism>
<dbReference type="EMBL" id="JBHLWI010000015">
    <property type="protein sequence ID" value="MFC0262417.1"/>
    <property type="molecule type" value="Genomic_DNA"/>
</dbReference>
<dbReference type="InterPro" id="IPR002797">
    <property type="entry name" value="Polysacc_synth"/>
</dbReference>